<sequence>MVIYKSPGQISPLGSEARRMSRSPRNQRSRSADIDCLKKYTERRVELRRHTEAGETSRWIPFSRNYLRLPSIPTRDHTTIYEHHHHARSNEGGSHEGYSNPALETRSLPARRRTFEPGEIVESTTARAKWLPSGMEQRSGIHRYSAAPIMTTTNFGIEPSNSRTTSPESHLDQPQPCPRSTRSFSADVSLFRKDSLSRWNERYINFADPTRLISYRWMPETGMSMTRSAARRTSEGERFMGGSCNVSYYSAASPVPNPRWMTTQVRQQQSGSPGRMSLDRSRPSSAGCDSLLFQLTEAKSNEEVAASAEGCASEQLSEQQQSKKEDVVGSKKVQIESSTSSIRIGASSQLQQLLQQQQDSLKSKTLVTSVTDDSRKSYVQGNKDDKSVPDINLVSQRLRELYDIQTEAEPPKRVRNPSRETLWFSKSSSEEDRTVIHQSRKQSLDPDSSTSTRRNSQELEFNDRSSNKTTSPKRRQLPEQPTSRRESINSGDQVFPAKNHPLQRSNTRAYGEYQLKRDDEEDKVSEVIFAKVSQVVRQRRTFSDEYESSTGRKRFNEAGTRRSLQCRPRFIEPLYQEPILPVAPRPSPRESRTTSDSSYESIESNSGYNPQPGKRGSIEFKSNSKKVEVSHRRTMSQYEPRSRMVRVQGQAIIESSRPRTPIPPLELEQPIKDFRVQPKTSSVFARQRRNSTRYRVYLT</sequence>
<keyword evidence="2" id="KW-1185">Reference proteome</keyword>
<proteinExistence type="predicted"/>
<dbReference type="EMBL" id="CM056743">
    <property type="protein sequence ID" value="KAJ8673428.1"/>
    <property type="molecule type" value="Genomic_DNA"/>
</dbReference>
<accession>A0ACC2NRG5</accession>
<protein>
    <submittedName>
        <fullName evidence="1">Uncharacterized protein</fullName>
    </submittedName>
</protein>
<evidence type="ECO:0000313" key="2">
    <source>
        <dbReference type="Proteomes" id="UP001239111"/>
    </source>
</evidence>
<dbReference type="Proteomes" id="UP001239111">
    <property type="component" value="Chromosome 3"/>
</dbReference>
<name>A0ACC2NRG5_9HYME</name>
<gene>
    <name evidence="1" type="ORF">QAD02_004690</name>
</gene>
<reference evidence="1" key="1">
    <citation type="submission" date="2023-04" db="EMBL/GenBank/DDBJ databases">
        <title>A chromosome-level genome assembly of the parasitoid wasp Eretmocerus hayati.</title>
        <authorList>
            <person name="Zhong Y."/>
            <person name="Liu S."/>
            <person name="Liu Y."/>
        </authorList>
    </citation>
    <scope>NUCLEOTIDE SEQUENCE</scope>
    <source>
        <strain evidence="1">ZJU_SS_LIU_2023</strain>
    </source>
</reference>
<comment type="caution">
    <text evidence="1">The sequence shown here is derived from an EMBL/GenBank/DDBJ whole genome shotgun (WGS) entry which is preliminary data.</text>
</comment>
<organism evidence="1 2">
    <name type="scientific">Eretmocerus hayati</name>
    <dbReference type="NCBI Taxonomy" id="131215"/>
    <lineage>
        <taxon>Eukaryota</taxon>
        <taxon>Metazoa</taxon>
        <taxon>Ecdysozoa</taxon>
        <taxon>Arthropoda</taxon>
        <taxon>Hexapoda</taxon>
        <taxon>Insecta</taxon>
        <taxon>Pterygota</taxon>
        <taxon>Neoptera</taxon>
        <taxon>Endopterygota</taxon>
        <taxon>Hymenoptera</taxon>
        <taxon>Apocrita</taxon>
        <taxon>Proctotrupomorpha</taxon>
        <taxon>Chalcidoidea</taxon>
        <taxon>Aphelinidae</taxon>
        <taxon>Aphelininae</taxon>
        <taxon>Eretmocerus</taxon>
    </lineage>
</organism>
<evidence type="ECO:0000313" key="1">
    <source>
        <dbReference type="EMBL" id="KAJ8673428.1"/>
    </source>
</evidence>